<dbReference type="AlphaFoldDB" id="B1G5N2"/>
<dbReference type="InterPro" id="IPR017482">
    <property type="entry name" value="Lambda-type_endonuclease"/>
</dbReference>
<dbReference type="Proteomes" id="UP000005045">
    <property type="component" value="Unassembled WGS sequence"/>
</dbReference>
<dbReference type="InterPro" id="IPR011604">
    <property type="entry name" value="PDDEXK-like_dom_sf"/>
</dbReference>
<dbReference type="NCBIfam" id="TIGR03033">
    <property type="entry name" value="phage_rel_nuc"/>
    <property type="match status" value="1"/>
</dbReference>
<dbReference type="InterPro" id="IPR019080">
    <property type="entry name" value="YqaJ_viral_recombinase"/>
</dbReference>
<dbReference type="Pfam" id="PF09588">
    <property type="entry name" value="YqaJ"/>
    <property type="match status" value="1"/>
</dbReference>
<reference evidence="2 3" key="1">
    <citation type="submission" date="2008-03" db="EMBL/GenBank/DDBJ databases">
        <title>Sequencing of the draft genome and assembly of Burkholderia graminis C4D1M.</title>
        <authorList>
            <consortium name="US DOE Joint Genome Institute (JGI-PGF)"/>
            <person name="Copeland A."/>
            <person name="Lucas S."/>
            <person name="Lapidus A."/>
            <person name="Glavina del Rio T."/>
            <person name="Dalin E."/>
            <person name="Tice H."/>
            <person name="Bruce D."/>
            <person name="Goodwin L."/>
            <person name="Pitluck S."/>
            <person name="Larimer F."/>
            <person name="Land M.L."/>
            <person name="Hauser L."/>
            <person name="Tiedje J."/>
            <person name="Richardson P."/>
        </authorList>
    </citation>
    <scope>NUCLEOTIDE SEQUENCE [LARGE SCALE GENOMIC DNA]</scope>
    <source>
        <strain evidence="3">ATCC 700544 / DSM 17151 / LMG 18924 / NCIMB 13744 / C4D1M</strain>
    </source>
</reference>
<comment type="caution">
    <text evidence="2">The sequence shown here is derived from an EMBL/GenBank/DDBJ whole genome shotgun (WGS) entry which is preliminary data.</text>
</comment>
<sequence>MNARESWLEERRRGVGGSDAAAALGQSRRKTMFELFHEKVGNANLVNAGGLDGIERIEFGKAMEGVIAAMYSKRYSVKLRRHNRIAQHATHKFMLASYDRTIDGKREGLECKNVDGLAFKFGEWGEEHSDQVPLEYLMQCHHYLAVSGYGVWHLAACVGGNTLKVYHVERDPEMIDMIVDGEAEFWKFVERNEAPPLDFQHPTAIGLLKKLFPGSDGTTIHLPAEAEAMHYAKLDFDEQEKLMKVGSDAARARLLHMMGPASVGLLPNGGGYTRKVIERKAYEVEAMRYLDFRFSAKKGAA</sequence>
<dbReference type="Gene3D" id="3.90.320.10">
    <property type="match status" value="1"/>
</dbReference>
<dbReference type="InterPro" id="IPR011335">
    <property type="entry name" value="Restrct_endonuc-II-like"/>
</dbReference>
<dbReference type="GO" id="GO:0004519">
    <property type="term" value="F:endonuclease activity"/>
    <property type="evidence" value="ECO:0007669"/>
    <property type="project" value="UniProtKB-KW"/>
</dbReference>
<keyword evidence="3" id="KW-1185">Reference proteome</keyword>
<keyword evidence="2" id="KW-0255">Endonuclease</keyword>
<dbReference type="EMBL" id="ABLD01000017">
    <property type="protein sequence ID" value="EDT08483.1"/>
    <property type="molecule type" value="Genomic_DNA"/>
</dbReference>
<dbReference type="OrthoDB" id="46225at2"/>
<evidence type="ECO:0000313" key="3">
    <source>
        <dbReference type="Proteomes" id="UP000005045"/>
    </source>
</evidence>
<keyword evidence="2" id="KW-0378">Hydrolase</keyword>
<evidence type="ECO:0000313" key="2">
    <source>
        <dbReference type="EMBL" id="EDT08483.1"/>
    </source>
</evidence>
<keyword evidence="2" id="KW-0540">Nuclease</keyword>
<evidence type="ECO:0000259" key="1">
    <source>
        <dbReference type="Pfam" id="PF09588"/>
    </source>
</evidence>
<gene>
    <name evidence="2" type="ORF">BgramDRAFT_4636</name>
</gene>
<organism evidence="2 3">
    <name type="scientific">Paraburkholderia graminis (strain ATCC 700544 / DSM 17151 / LMG 18924 / NCIMB 13744 / C4D1M)</name>
    <dbReference type="NCBI Taxonomy" id="396598"/>
    <lineage>
        <taxon>Bacteria</taxon>
        <taxon>Pseudomonadati</taxon>
        <taxon>Pseudomonadota</taxon>
        <taxon>Betaproteobacteria</taxon>
        <taxon>Burkholderiales</taxon>
        <taxon>Burkholderiaceae</taxon>
        <taxon>Paraburkholderia</taxon>
    </lineage>
</organism>
<protein>
    <submittedName>
        <fullName evidence="2">Phage-related protein predicted endonuclease-like protein</fullName>
    </submittedName>
</protein>
<accession>B1G5N2</accession>
<name>B1G5N2_PARG4</name>
<feature type="domain" description="YqaJ viral recombinase" evidence="1">
    <location>
        <begin position="7"/>
        <end position="149"/>
    </location>
</feature>
<dbReference type="SUPFAM" id="SSF52980">
    <property type="entry name" value="Restriction endonuclease-like"/>
    <property type="match status" value="1"/>
</dbReference>
<proteinExistence type="predicted"/>